<reference evidence="1" key="2">
    <citation type="submission" date="2022-09" db="EMBL/GenBank/DDBJ databases">
        <title>Whole genome shotgun sequence of Streptomyces albidoflavus NBRC 12854.</title>
        <authorList>
            <person name="Komaki H."/>
            <person name="Tamura T."/>
        </authorList>
    </citation>
    <scope>NUCLEOTIDE SEQUENCE</scope>
    <source>
        <strain evidence="1">NBRC 12854</strain>
    </source>
</reference>
<accession>A0A0X3X8F5</accession>
<name>A0A126Y7W4_9ACTN</name>
<reference evidence="2 3" key="1">
    <citation type="submission" date="2017-12" db="EMBL/GenBank/DDBJ databases">
        <title>Population genomics insights into the ecological differentiation and adaptive evolution in streptomycetes.</title>
        <authorList>
            <person name="Li Y."/>
            <person name="Huang Y."/>
        </authorList>
    </citation>
    <scope>NUCLEOTIDE SEQUENCE [LARGE SCALE GENOMIC DNA]</scope>
    <source>
        <strain evidence="2 3">NBRC 100770</strain>
    </source>
</reference>
<evidence type="ECO:0000313" key="3">
    <source>
        <dbReference type="Proteomes" id="UP000292693"/>
    </source>
</evidence>
<dbReference type="AlphaFoldDB" id="A0A126Y7W4"/>
<dbReference type="EMBL" id="BNDZ01000005">
    <property type="protein sequence ID" value="GHI46614.1"/>
    <property type="molecule type" value="Genomic_DNA"/>
</dbReference>
<protein>
    <submittedName>
        <fullName evidence="2">Uncharacterized protein</fullName>
    </submittedName>
</protein>
<dbReference type="Proteomes" id="UP000292693">
    <property type="component" value="Unassembled WGS sequence"/>
</dbReference>
<gene>
    <name evidence="2" type="ORF">C0Q92_13290</name>
    <name evidence="1" type="ORF">ScoT_27880</name>
</gene>
<dbReference type="GeneID" id="97268232"/>
<evidence type="ECO:0000313" key="1">
    <source>
        <dbReference type="EMBL" id="GHI46614.1"/>
    </source>
</evidence>
<accession>A0A126Y7W4</accession>
<dbReference type="Proteomes" id="UP001051844">
    <property type="component" value="Unassembled WGS sequence"/>
</dbReference>
<evidence type="ECO:0000313" key="2">
    <source>
        <dbReference type="EMBL" id="RZE23756.1"/>
    </source>
</evidence>
<dbReference type="EMBL" id="PKLL01000014">
    <property type="protein sequence ID" value="RZE23756.1"/>
    <property type="molecule type" value="Genomic_DNA"/>
</dbReference>
<organism evidence="2 3">
    <name type="scientific">Streptomyces albidoflavus</name>
    <dbReference type="NCBI Taxonomy" id="1886"/>
    <lineage>
        <taxon>Bacteria</taxon>
        <taxon>Bacillati</taxon>
        <taxon>Actinomycetota</taxon>
        <taxon>Actinomycetes</taxon>
        <taxon>Kitasatosporales</taxon>
        <taxon>Streptomycetaceae</taxon>
        <taxon>Streptomyces</taxon>
        <taxon>Streptomyces albidoflavus group</taxon>
    </lineage>
</organism>
<sequence length="61" mass="6618">MSEETATWRPGEIVPESGIYACDCGQGHHWSTDVKGHRFPPLPAGCPGATWSLRTDAHPDT</sequence>
<proteinExistence type="predicted"/>
<comment type="caution">
    <text evidence="2">The sequence shown here is derived from an EMBL/GenBank/DDBJ whole genome shotgun (WGS) entry which is preliminary data.</text>
</comment>
<dbReference type="RefSeq" id="WP_008404854.1">
    <property type="nucleotide sequence ID" value="NZ_BNDZ01000005.1"/>
</dbReference>